<keyword evidence="5 6" id="KW-0472">Membrane</keyword>
<dbReference type="Proteomes" id="UP000494165">
    <property type="component" value="Unassembled WGS sequence"/>
</dbReference>
<keyword evidence="3 6" id="KW-0256">Endoplasmic reticulum</keyword>
<dbReference type="EMBL" id="CADEPI010000127">
    <property type="protein sequence ID" value="CAB3376403.1"/>
    <property type="molecule type" value="Genomic_DNA"/>
</dbReference>
<keyword evidence="2 6" id="KW-0812">Transmembrane</keyword>
<evidence type="ECO:0000256" key="3">
    <source>
        <dbReference type="ARBA" id="ARBA00022824"/>
    </source>
</evidence>
<evidence type="ECO:0000313" key="10">
    <source>
        <dbReference type="Proteomes" id="UP000494165"/>
    </source>
</evidence>
<comment type="caution">
    <text evidence="9">The sequence shown here is derived from an EMBL/GenBank/DDBJ whole genome shotgun (WGS) entry which is preliminary data.</text>
</comment>
<keyword evidence="10" id="KW-1185">Reference proteome</keyword>
<feature type="transmembrane region" description="Helical" evidence="6">
    <location>
        <begin position="344"/>
        <end position="373"/>
    </location>
</feature>
<evidence type="ECO:0000256" key="1">
    <source>
        <dbReference type="ARBA" id="ARBA00004477"/>
    </source>
</evidence>
<dbReference type="OrthoDB" id="567788at2759"/>
<evidence type="ECO:0000256" key="5">
    <source>
        <dbReference type="ARBA" id="ARBA00023136"/>
    </source>
</evidence>
<dbReference type="InterPro" id="IPR046964">
    <property type="entry name" value="RTN1-4"/>
</dbReference>
<evidence type="ECO:0000256" key="4">
    <source>
        <dbReference type="ARBA" id="ARBA00022989"/>
    </source>
</evidence>
<dbReference type="PANTHER" id="PTHR45799:SF2">
    <property type="entry name" value="RETICULON-LIKE PROTEIN"/>
    <property type="match status" value="1"/>
</dbReference>
<keyword evidence="4 6" id="KW-1133">Transmembrane helix</keyword>
<reference evidence="9 10" key="1">
    <citation type="submission" date="2020-04" db="EMBL/GenBank/DDBJ databases">
        <authorList>
            <person name="Alioto T."/>
            <person name="Alioto T."/>
            <person name="Gomez Garrido J."/>
        </authorList>
    </citation>
    <scope>NUCLEOTIDE SEQUENCE [LARGE SCALE GENOMIC DNA]</scope>
</reference>
<evidence type="ECO:0000256" key="7">
    <source>
        <dbReference type="SAM" id="MobiDB-lite"/>
    </source>
</evidence>
<feature type="region of interest" description="Disordered" evidence="7">
    <location>
        <begin position="300"/>
        <end position="324"/>
    </location>
</feature>
<sequence>MDPFGDISEEQLAGKQPLGPSQPQPKLDDLLGSAPTAHDQHGDDLLGEILSATASAAPPVAEAINRAATEPILQHDEDEDDEGLMMGSPKRSSAAQPERIQFESGIDLSDIMSKKTDDLHEFKEVQDEQPEQHVPKAKEQLEEVYSAATVQAAKAAEPAEEEMDFRPLPPEPEGHDSEEEEEEPVSQQEAPPAPEPSRPAPEPPKPAAAKPNAHDVEIAACDFSGLCSWFSEDRLHPAGRESDRGFLFWSSGPRAKQKSLFEPRSQPVRSAASPTVSSTMSNVMEEVLSTLNSFTKEDCATNHKEKMGRRDNKRSGNSADYDDLPERGPIGQLVYWRDPKKSGLVFGGVLLVLLSLSAFSLISVVAYVSLIALGGSIVFRIYKSVLQAVQKTDDGHPFKALLETDITLTEEKVQEVASVAVSHINCTVTELRRLFLVEDLVDSIKFGVLLWVLTYVGAWFNGMTLIILGFIGAFTLPKVYENNQAQIDQYLDIARSKMAEVSNKVKAAIPLGKKDKEQ</sequence>
<dbReference type="Pfam" id="PF02453">
    <property type="entry name" value="Reticulon"/>
    <property type="match status" value="1"/>
</dbReference>
<dbReference type="Gene3D" id="1.20.5.2480">
    <property type="match status" value="1"/>
</dbReference>
<dbReference type="InterPro" id="IPR003388">
    <property type="entry name" value="Reticulon"/>
</dbReference>
<dbReference type="AlphaFoldDB" id="A0A8S1DF07"/>
<feature type="compositionally biased region" description="Basic and acidic residues" evidence="7">
    <location>
        <begin position="112"/>
        <end position="141"/>
    </location>
</feature>
<proteinExistence type="predicted"/>
<feature type="compositionally biased region" description="Low complexity" evidence="7">
    <location>
        <begin position="51"/>
        <end position="63"/>
    </location>
</feature>
<feature type="transmembrane region" description="Helical" evidence="6">
    <location>
        <begin position="448"/>
        <end position="474"/>
    </location>
</feature>
<evidence type="ECO:0000256" key="6">
    <source>
        <dbReference type="RuleBase" id="RU363132"/>
    </source>
</evidence>
<dbReference type="PROSITE" id="PS50845">
    <property type="entry name" value="RETICULON"/>
    <property type="match status" value="1"/>
</dbReference>
<feature type="compositionally biased region" description="Pro residues" evidence="7">
    <location>
        <begin position="191"/>
        <end position="206"/>
    </location>
</feature>
<feature type="region of interest" description="Disordered" evidence="7">
    <location>
        <begin position="1"/>
        <end position="212"/>
    </location>
</feature>
<name>A0A8S1DF07_9INSE</name>
<gene>
    <name evidence="9" type="ORF">CLODIP_2_CD03706</name>
</gene>
<evidence type="ECO:0000259" key="8">
    <source>
        <dbReference type="PROSITE" id="PS50845"/>
    </source>
</evidence>
<feature type="region of interest" description="Disordered" evidence="7">
    <location>
        <begin position="258"/>
        <end position="277"/>
    </location>
</feature>
<feature type="compositionally biased region" description="Low complexity" evidence="7">
    <location>
        <begin position="147"/>
        <end position="156"/>
    </location>
</feature>
<feature type="compositionally biased region" description="Basic and acidic residues" evidence="7">
    <location>
        <begin position="300"/>
        <end position="314"/>
    </location>
</feature>
<accession>A0A8S1DF07</accession>
<evidence type="ECO:0000256" key="2">
    <source>
        <dbReference type="ARBA" id="ARBA00022692"/>
    </source>
</evidence>
<dbReference type="GO" id="GO:0030424">
    <property type="term" value="C:axon"/>
    <property type="evidence" value="ECO:0007669"/>
    <property type="project" value="TreeGrafter"/>
</dbReference>
<organism evidence="9 10">
    <name type="scientific">Cloeon dipterum</name>
    <dbReference type="NCBI Taxonomy" id="197152"/>
    <lineage>
        <taxon>Eukaryota</taxon>
        <taxon>Metazoa</taxon>
        <taxon>Ecdysozoa</taxon>
        <taxon>Arthropoda</taxon>
        <taxon>Hexapoda</taxon>
        <taxon>Insecta</taxon>
        <taxon>Pterygota</taxon>
        <taxon>Palaeoptera</taxon>
        <taxon>Ephemeroptera</taxon>
        <taxon>Pisciforma</taxon>
        <taxon>Baetidae</taxon>
        <taxon>Cloeon</taxon>
    </lineage>
</organism>
<dbReference type="PANTHER" id="PTHR45799">
    <property type="entry name" value="RETICULON-LIKE PROTEIN"/>
    <property type="match status" value="1"/>
</dbReference>
<feature type="domain" description="Reticulon" evidence="8">
    <location>
        <begin position="330"/>
        <end position="518"/>
    </location>
</feature>
<comment type="subcellular location">
    <subcellularLocation>
        <location evidence="1 6">Endoplasmic reticulum membrane</location>
        <topology evidence="1 6">Multi-pass membrane protein</topology>
    </subcellularLocation>
</comment>
<protein>
    <recommendedName>
        <fullName evidence="6">Reticulon-like protein</fullName>
    </recommendedName>
</protein>
<dbReference type="GO" id="GO:0005789">
    <property type="term" value="C:endoplasmic reticulum membrane"/>
    <property type="evidence" value="ECO:0007669"/>
    <property type="project" value="UniProtKB-SubCell"/>
</dbReference>
<evidence type="ECO:0000313" key="9">
    <source>
        <dbReference type="EMBL" id="CAB3376403.1"/>
    </source>
</evidence>